<dbReference type="PANTHER" id="PTHR30576">
    <property type="entry name" value="COLANIC BIOSYNTHESIS UDP-GLUCOSE LIPID CARRIER TRANSFERASE"/>
    <property type="match status" value="1"/>
</dbReference>
<sequence length="454" mass="52914">MGTFKQGRYSGYLRPISYAIDLCIINGLALMFFFKHVNVNPVLFITVMSSSWIILSLYSNFYEVYRFTRAVTIMSLLVKQALLFTLIIFAYFGYRHNLDVDSGIVLKYVGLAFLLICIAKFTIYYLLQKYRASFGGNVRNTVIIGKNRQTNALETFFKNNPEYGYSLKKIFNLRDKSQNSLDECLRFIKETKIDEIYCSITELSNSQILQVVSFADNNLKILKFLPDNKEIYSKKLKYEYYDFIPILSLRDIPLQEDVNQFFKRLFDIVFSVLIIVFVLSWLTPVLAIIIKLESKGPVFFKQSRNGFNYKEFKCFKFRSMMPNTDAHLNQATKGDLRVTKVGKFIRKTSIDELPQFYNVFFGDMSVVGPRPHMVSHTHMYAKRIDKFMVRHFVKPGITGLAQVSGFRGEVETDKDIINRVKYDIFYVENWSILLDLKIVFQTMLNAVKGEDKAY</sequence>
<keyword evidence="4 7" id="KW-0812">Transmembrane</keyword>
<name>A0A9X1C8J6_9FLAO</name>
<feature type="transmembrane region" description="Helical" evidence="7">
    <location>
        <begin position="70"/>
        <end position="92"/>
    </location>
</feature>
<feature type="transmembrane region" description="Helical" evidence="7">
    <location>
        <begin position="104"/>
        <end position="127"/>
    </location>
</feature>
<evidence type="ECO:0000256" key="1">
    <source>
        <dbReference type="ARBA" id="ARBA00004141"/>
    </source>
</evidence>
<dbReference type="NCBIfam" id="TIGR03025">
    <property type="entry name" value="EPS_sugtrans"/>
    <property type="match status" value="1"/>
</dbReference>
<dbReference type="Pfam" id="PF02397">
    <property type="entry name" value="Bac_transf"/>
    <property type="match status" value="1"/>
</dbReference>
<dbReference type="Pfam" id="PF13727">
    <property type="entry name" value="CoA_binding_3"/>
    <property type="match status" value="1"/>
</dbReference>
<feature type="transmembrane region" description="Helical" evidence="7">
    <location>
        <begin position="12"/>
        <end position="33"/>
    </location>
</feature>
<proteinExistence type="inferred from homology"/>
<dbReference type="GO" id="GO:0016020">
    <property type="term" value="C:membrane"/>
    <property type="evidence" value="ECO:0007669"/>
    <property type="project" value="UniProtKB-SubCell"/>
</dbReference>
<organism evidence="9 11">
    <name type="scientific">Formosa algae</name>
    <dbReference type="NCBI Taxonomy" id="225843"/>
    <lineage>
        <taxon>Bacteria</taxon>
        <taxon>Pseudomonadati</taxon>
        <taxon>Bacteroidota</taxon>
        <taxon>Flavobacteriia</taxon>
        <taxon>Flavobacteriales</taxon>
        <taxon>Flavobacteriaceae</taxon>
        <taxon>Formosa</taxon>
    </lineage>
</organism>
<dbReference type="AlphaFoldDB" id="A0A9X1C8J6"/>
<evidence type="ECO:0000256" key="2">
    <source>
        <dbReference type="ARBA" id="ARBA00006464"/>
    </source>
</evidence>
<dbReference type="InterPro" id="IPR003362">
    <property type="entry name" value="Bact_transf"/>
</dbReference>
<evidence type="ECO:0000313" key="11">
    <source>
        <dbReference type="Proteomes" id="UP001138672"/>
    </source>
</evidence>
<evidence type="ECO:0000256" key="6">
    <source>
        <dbReference type="ARBA" id="ARBA00023136"/>
    </source>
</evidence>
<reference evidence="9" key="1">
    <citation type="submission" date="2021-03" db="EMBL/GenBank/DDBJ databases">
        <title>Genomic Encyclopedia of Type Strains, Phase IV (KMG-IV): sequencing the most valuable type-strain genomes for metagenomic binning, comparative biology and taxonomic classification.</title>
        <authorList>
            <person name="Goeker M."/>
        </authorList>
    </citation>
    <scope>NUCLEOTIDE SEQUENCE</scope>
    <source>
        <strain evidence="9">DSM 15523</strain>
        <strain evidence="10 12">DSM 16476</strain>
    </source>
</reference>
<dbReference type="EMBL" id="JAGGJQ010000001">
    <property type="protein sequence ID" value="MBP1838593.1"/>
    <property type="molecule type" value="Genomic_DNA"/>
</dbReference>
<evidence type="ECO:0000256" key="4">
    <source>
        <dbReference type="ARBA" id="ARBA00022692"/>
    </source>
</evidence>
<accession>A0A9X1C8J6</accession>
<keyword evidence="12" id="KW-1185">Reference proteome</keyword>
<dbReference type="InterPro" id="IPR017473">
    <property type="entry name" value="Undecaprenyl-P_gluc_Ptfrase"/>
</dbReference>
<feature type="domain" description="Bacterial sugar transferase" evidence="8">
    <location>
        <begin position="263"/>
        <end position="447"/>
    </location>
</feature>
<evidence type="ECO:0000313" key="10">
    <source>
        <dbReference type="EMBL" id="MDQ0335093.1"/>
    </source>
</evidence>
<dbReference type="EMBL" id="JAUSUU010000004">
    <property type="protein sequence ID" value="MDQ0335093.1"/>
    <property type="molecule type" value="Genomic_DNA"/>
</dbReference>
<dbReference type="PANTHER" id="PTHR30576:SF0">
    <property type="entry name" value="UNDECAPRENYL-PHOSPHATE N-ACETYLGALACTOSAMINYL 1-PHOSPHATE TRANSFERASE-RELATED"/>
    <property type="match status" value="1"/>
</dbReference>
<evidence type="ECO:0000256" key="7">
    <source>
        <dbReference type="SAM" id="Phobius"/>
    </source>
</evidence>
<gene>
    <name evidence="9" type="ORF">J2Z56_000489</name>
    <name evidence="10" type="ORF">J2Z57_001539</name>
</gene>
<comment type="similarity">
    <text evidence="2">Belongs to the bacterial sugar transferase family.</text>
</comment>
<keyword evidence="6 7" id="KW-0472">Membrane</keyword>
<comment type="subcellular location">
    <subcellularLocation>
        <location evidence="1">Membrane</location>
        <topology evidence="1">Multi-pass membrane protein</topology>
    </subcellularLocation>
</comment>
<keyword evidence="5 7" id="KW-1133">Transmembrane helix</keyword>
<comment type="caution">
    <text evidence="9">The sequence shown here is derived from an EMBL/GenBank/DDBJ whole genome shotgun (WGS) entry which is preliminary data.</text>
</comment>
<dbReference type="Proteomes" id="UP001138672">
    <property type="component" value="Unassembled WGS sequence"/>
</dbReference>
<dbReference type="InterPro" id="IPR017475">
    <property type="entry name" value="EPS_sugar_tfrase"/>
</dbReference>
<feature type="transmembrane region" description="Helical" evidence="7">
    <location>
        <begin position="39"/>
        <end position="58"/>
    </location>
</feature>
<evidence type="ECO:0000313" key="12">
    <source>
        <dbReference type="Proteomes" id="UP001231587"/>
    </source>
</evidence>
<protein>
    <submittedName>
        <fullName evidence="9">Colanic acid biosynthesis UDP-glucose lipid carrier transferase</fullName>
    </submittedName>
</protein>
<evidence type="ECO:0000256" key="5">
    <source>
        <dbReference type="ARBA" id="ARBA00022989"/>
    </source>
</evidence>
<evidence type="ECO:0000259" key="8">
    <source>
        <dbReference type="Pfam" id="PF02397"/>
    </source>
</evidence>
<dbReference type="RefSeq" id="WP_057782480.1">
    <property type="nucleotide sequence ID" value="NZ_JAGGJQ010000001.1"/>
</dbReference>
<keyword evidence="3 9" id="KW-0808">Transferase</keyword>
<dbReference type="GO" id="GO:0016780">
    <property type="term" value="F:phosphotransferase activity, for other substituted phosphate groups"/>
    <property type="evidence" value="ECO:0007669"/>
    <property type="project" value="TreeGrafter"/>
</dbReference>
<dbReference type="NCBIfam" id="TIGR03023">
    <property type="entry name" value="WcaJ_sugtrans"/>
    <property type="match status" value="1"/>
</dbReference>
<evidence type="ECO:0000313" key="9">
    <source>
        <dbReference type="EMBL" id="MBP1838593.1"/>
    </source>
</evidence>
<dbReference type="Proteomes" id="UP001231587">
    <property type="component" value="Unassembled WGS sequence"/>
</dbReference>
<evidence type="ECO:0000256" key="3">
    <source>
        <dbReference type="ARBA" id="ARBA00022679"/>
    </source>
</evidence>
<feature type="transmembrane region" description="Helical" evidence="7">
    <location>
        <begin position="268"/>
        <end position="290"/>
    </location>
</feature>